<evidence type="ECO:0000256" key="1">
    <source>
        <dbReference type="SAM" id="MobiDB-lite"/>
    </source>
</evidence>
<proteinExistence type="predicted"/>
<dbReference type="RefSeq" id="WP_146314846.1">
    <property type="nucleotide sequence ID" value="NZ_VCQV01000001.1"/>
</dbReference>
<protein>
    <recommendedName>
        <fullName evidence="5">LppX_LprAFG lipoprotein</fullName>
    </recommendedName>
</protein>
<keyword evidence="4" id="KW-1185">Reference proteome</keyword>
<reference evidence="3 4" key="1">
    <citation type="submission" date="2019-05" db="EMBL/GenBank/DDBJ databases">
        <authorList>
            <person name="Lee S.D."/>
        </authorList>
    </citation>
    <scope>NUCLEOTIDE SEQUENCE [LARGE SCALE GENOMIC DNA]</scope>
    <source>
        <strain evidence="3 4">C5-26</strain>
    </source>
</reference>
<evidence type="ECO:0008006" key="5">
    <source>
        <dbReference type="Google" id="ProtNLM"/>
    </source>
</evidence>
<dbReference type="Proteomes" id="UP000320244">
    <property type="component" value="Unassembled WGS sequence"/>
</dbReference>
<sequence>MVSLTRCSRTCVLTVVVAAGLVGCGSSGSGPSGPVSSGSSSGSGSSSSPASSGPSSTGSSAAAAGGGEAGKSATQVFADAKSALFNAKSVRVSGTVIDHGQQQKVNLRFQGDNTAGTETIGGMVINIVKIGSTAYIKAPASFWTKTAGSKAAGLAGKWIKSTGTSNALGALTLQSLAADLNSSGSPIRSGITHTTLHGKKALTLTQKDGSTLTVADAASPVPLQIVNKSAASKGQLDFTGYGVGQHITAPKGAVTATQALKGQKATA</sequence>
<keyword evidence="2" id="KW-0732">Signal</keyword>
<reference evidence="3 4" key="2">
    <citation type="submission" date="2019-08" db="EMBL/GenBank/DDBJ databases">
        <title>Jejuicoccus antrihumi gen. nov., sp. nov., a new member of the family Dermacoccaceae isolated from a cave.</title>
        <authorList>
            <person name="Schumann P."/>
            <person name="Kim I.S."/>
        </authorList>
    </citation>
    <scope>NUCLEOTIDE SEQUENCE [LARGE SCALE GENOMIC DNA]</scope>
    <source>
        <strain evidence="3 4">C5-26</strain>
    </source>
</reference>
<evidence type="ECO:0000313" key="4">
    <source>
        <dbReference type="Proteomes" id="UP000320244"/>
    </source>
</evidence>
<evidence type="ECO:0000313" key="3">
    <source>
        <dbReference type="EMBL" id="TWP39065.1"/>
    </source>
</evidence>
<dbReference type="AlphaFoldDB" id="A0A563E9D9"/>
<comment type="caution">
    <text evidence="3">The sequence shown here is derived from an EMBL/GenBank/DDBJ whole genome shotgun (WGS) entry which is preliminary data.</text>
</comment>
<evidence type="ECO:0000256" key="2">
    <source>
        <dbReference type="SAM" id="SignalP"/>
    </source>
</evidence>
<feature type="chain" id="PRO_5021968712" description="LppX_LprAFG lipoprotein" evidence="2">
    <location>
        <begin position="19"/>
        <end position="267"/>
    </location>
</feature>
<feature type="compositionally biased region" description="Low complexity" evidence="1">
    <location>
        <begin position="32"/>
        <end position="63"/>
    </location>
</feature>
<organism evidence="3 4">
    <name type="scientific">Leekyejoonella antrihumi</name>
    <dbReference type="NCBI Taxonomy" id="1660198"/>
    <lineage>
        <taxon>Bacteria</taxon>
        <taxon>Bacillati</taxon>
        <taxon>Actinomycetota</taxon>
        <taxon>Actinomycetes</taxon>
        <taxon>Micrococcales</taxon>
        <taxon>Dermacoccaceae</taxon>
        <taxon>Leekyejoonella</taxon>
    </lineage>
</organism>
<feature type="region of interest" description="Disordered" evidence="1">
    <location>
        <begin position="27"/>
        <end position="66"/>
    </location>
</feature>
<dbReference type="PROSITE" id="PS51257">
    <property type="entry name" value="PROKAR_LIPOPROTEIN"/>
    <property type="match status" value="1"/>
</dbReference>
<name>A0A563E9D9_9MICO</name>
<gene>
    <name evidence="3" type="ORF">FGL98_01375</name>
</gene>
<feature type="signal peptide" evidence="2">
    <location>
        <begin position="1"/>
        <end position="18"/>
    </location>
</feature>
<dbReference type="EMBL" id="VCQV01000001">
    <property type="protein sequence ID" value="TWP39065.1"/>
    <property type="molecule type" value="Genomic_DNA"/>
</dbReference>
<dbReference type="OrthoDB" id="4350224at2"/>
<accession>A0A563E9D9</accession>